<dbReference type="RefSeq" id="WP_103679106.1">
    <property type="nucleotide sequence ID" value="NZ_LPWH01000002.1"/>
</dbReference>
<dbReference type="OrthoDB" id="9778383at2"/>
<comment type="caution">
    <text evidence="2">The sequence shown here is derived from an EMBL/GenBank/DDBJ whole genome shotgun (WGS) entry which is preliminary data.</text>
</comment>
<dbReference type="InterPro" id="IPR000873">
    <property type="entry name" value="AMP-dep_synth/lig_dom"/>
</dbReference>
<dbReference type="Gene3D" id="3.40.50.980">
    <property type="match status" value="1"/>
</dbReference>
<dbReference type="EMBL" id="LPWH01000002">
    <property type="protein sequence ID" value="POR05473.1"/>
    <property type="molecule type" value="Genomic_DNA"/>
</dbReference>
<sequence length="305" mass="34225">MSNQPILTEPAPLGVILQEVARKLKRKEAIRFANRQISYGELDKNANRVANGLKKLGIEPGDRVALMLPNIPEFIYSFYGIQKLGATAVPFNAMYKGREIAHILNDSGARAIILLANFVSLLDEIRDEVPALEQVILAGQRTLVFVSPDATVNIQFVVEKARFADGDEAFRRVGGMLEKTLHDLGAHQAWYKHRGSIRAQGRKLATILVSEIENLYVINTVCFLAPLKTEDFFRVIWVTPEVKDKVMEPLISVEELTGARPPLESFRDAFAARLEEAFGESVDPGDLKRDELFGYEKTRALAYRR</sequence>
<dbReference type="AlphaFoldDB" id="A0A2S4K128"/>
<dbReference type="InterPro" id="IPR045864">
    <property type="entry name" value="aa-tRNA-synth_II/BPL/LPL"/>
</dbReference>
<dbReference type="SUPFAM" id="SSF55681">
    <property type="entry name" value="Class II aaRS and biotin synthetases"/>
    <property type="match status" value="1"/>
</dbReference>
<gene>
    <name evidence="2" type="ORF">AU468_00950</name>
</gene>
<organism evidence="2 3">
    <name type="scientific">Alkalispirochaeta sphaeroplastigenens</name>
    <dbReference type="NCBI Taxonomy" id="1187066"/>
    <lineage>
        <taxon>Bacteria</taxon>
        <taxon>Pseudomonadati</taxon>
        <taxon>Spirochaetota</taxon>
        <taxon>Spirochaetia</taxon>
        <taxon>Spirochaetales</taxon>
        <taxon>Spirochaetaceae</taxon>
        <taxon>Alkalispirochaeta</taxon>
    </lineage>
</organism>
<dbReference type="Proteomes" id="UP000237350">
    <property type="component" value="Unassembled WGS sequence"/>
</dbReference>
<feature type="domain" description="AMP-dependent synthetase/ligase" evidence="1">
    <location>
        <begin position="18"/>
        <end position="135"/>
    </location>
</feature>
<reference evidence="3" key="1">
    <citation type="submission" date="2015-12" db="EMBL/GenBank/DDBJ databases">
        <authorList>
            <person name="Lodha T.D."/>
            <person name="Chintalapati S."/>
            <person name="Chintalapati V.R."/>
            <person name="Sravanthi T."/>
        </authorList>
    </citation>
    <scope>NUCLEOTIDE SEQUENCE [LARGE SCALE GENOMIC DNA]</scope>
    <source>
        <strain evidence="3">JC133</strain>
    </source>
</reference>
<dbReference type="PANTHER" id="PTHR43767">
    <property type="entry name" value="LONG-CHAIN-FATTY-ACID--COA LIGASE"/>
    <property type="match status" value="1"/>
</dbReference>
<name>A0A2S4K128_9SPIO</name>
<evidence type="ECO:0000259" key="1">
    <source>
        <dbReference type="Pfam" id="PF00501"/>
    </source>
</evidence>
<proteinExistence type="predicted"/>
<protein>
    <submittedName>
        <fullName evidence="2">Acyl-CoA synthetase</fullName>
    </submittedName>
</protein>
<dbReference type="SUPFAM" id="SSF56801">
    <property type="entry name" value="Acetyl-CoA synthetase-like"/>
    <property type="match status" value="1"/>
</dbReference>
<accession>A0A2S4K128</accession>
<keyword evidence="3" id="KW-1185">Reference proteome</keyword>
<evidence type="ECO:0000313" key="2">
    <source>
        <dbReference type="EMBL" id="POR05473.1"/>
    </source>
</evidence>
<dbReference type="InterPro" id="IPR050237">
    <property type="entry name" value="ATP-dep_AMP-bd_enzyme"/>
</dbReference>
<evidence type="ECO:0000313" key="3">
    <source>
        <dbReference type="Proteomes" id="UP000237350"/>
    </source>
</evidence>
<dbReference type="Pfam" id="PF00501">
    <property type="entry name" value="AMP-binding"/>
    <property type="match status" value="1"/>
</dbReference>
<dbReference type="PANTHER" id="PTHR43767:SF1">
    <property type="entry name" value="NONRIBOSOMAL PEPTIDE SYNTHASE PES1 (EUROFUNG)-RELATED"/>
    <property type="match status" value="1"/>
</dbReference>